<protein>
    <submittedName>
        <fullName evidence="2">Uncharacterized protein</fullName>
    </submittedName>
</protein>
<feature type="region of interest" description="Disordered" evidence="1">
    <location>
        <begin position="1"/>
        <end position="152"/>
    </location>
</feature>
<proteinExistence type="predicted"/>
<sequence length="188" mass="19825">MNRNDSVRGGVVEACDGVGAGGPWSRLYRVEKSSFRLSPRSPRSMRPPTSSFTSCRGRCTPPPPRPTPTSTGALPRPSGHVVPAGREILAKLCSQGRREDGGEGGGRGKWRPPSRTAGVTGARRSLAGGASPRCCGSRRTTLQSPTPQYVQPQQRAVTIVLAAPRRAAPRTHQRPGFPKAASAAGLPQ</sequence>
<reference evidence="2 3" key="1">
    <citation type="submission" date="2019-05" db="EMBL/GenBank/DDBJ databases">
        <title>Another draft genome of Portunus trituberculatus and its Hox gene families provides insights of decapod evolution.</title>
        <authorList>
            <person name="Jeong J.-H."/>
            <person name="Song I."/>
            <person name="Kim S."/>
            <person name="Choi T."/>
            <person name="Kim D."/>
            <person name="Ryu S."/>
            <person name="Kim W."/>
        </authorList>
    </citation>
    <scope>NUCLEOTIDE SEQUENCE [LARGE SCALE GENOMIC DNA]</scope>
    <source>
        <tissue evidence="2">Muscle</tissue>
    </source>
</reference>
<organism evidence="2 3">
    <name type="scientific">Portunus trituberculatus</name>
    <name type="common">Swimming crab</name>
    <name type="synonym">Neptunus trituberculatus</name>
    <dbReference type="NCBI Taxonomy" id="210409"/>
    <lineage>
        <taxon>Eukaryota</taxon>
        <taxon>Metazoa</taxon>
        <taxon>Ecdysozoa</taxon>
        <taxon>Arthropoda</taxon>
        <taxon>Crustacea</taxon>
        <taxon>Multicrustacea</taxon>
        <taxon>Malacostraca</taxon>
        <taxon>Eumalacostraca</taxon>
        <taxon>Eucarida</taxon>
        <taxon>Decapoda</taxon>
        <taxon>Pleocyemata</taxon>
        <taxon>Brachyura</taxon>
        <taxon>Eubrachyura</taxon>
        <taxon>Portunoidea</taxon>
        <taxon>Portunidae</taxon>
        <taxon>Portuninae</taxon>
        <taxon>Portunus</taxon>
    </lineage>
</organism>
<keyword evidence="3" id="KW-1185">Reference proteome</keyword>
<feature type="compositionally biased region" description="Low complexity" evidence="1">
    <location>
        <begin position="35"/>
        <end position="59"/>
    </location>
</feature>
<accession>A0A5B7G4I4</accession>
<dbReference type="Proteomes" id="UP000324222">
    <property type="component" value="Unassembled WGS sequence"/>
</dbReference>
<evidence type="ECO:0000313" key="2">
    <source>
        <dbReference type="EMBL" id="MPC52437.1"/>
    </source>
</evidence>
<feature type="compositionally biased region" description="Polar residues" evidence="1">
    <location>
        <begin position="138"/>
        <end position="152"/>
    </location>
</feature>
<name>A0A5B7G4I4_PORTR</name>
<evidence type="ECO:0000313" key="3">
    <source>
        <dbReference type="Proteomes" id="UP000324222"/>
    </source>
</evidence>
<comment type="caution">
    <text evidence="2">The sequence shown here is derived from an EMBL/GenBank/DDBJ whole genome shotgun (WGS) entry which is preliminary data.</text>
</comment>
<evidence type="ECO:0000256" key="1">
    <source>
        <dbReference type="SAM" id="MobiDB-lite"/>
    </source>
</evidence>
<feature type="region of interest" description="Disordered" evidence="1">
    <location>
        <begin position="164"/>
        <end position="188"/>
    </location>
</feature>
<dbReference type="EMBL" id="VSRR010010880">
    <property type="protein sequence ID" value="MPC52437.1"/>
    <property type="molecule type" value="Genomic_DNA"/>
</dbReference>
<gene>
    <name evidence="2" type="ORF">E2C01_046306</name>
</gene>
<dbReference type="AlphaFoldDB" id="A0A5B7G4I4"/>